<dbReference type="InterPro" id="IPR036291">
    <property type="entry name" value="NAD(P)-bd_dom_sf"/>
</dbReference>
<reference evidence="2" key="1">
    <citation type="submission" date="2022-06" db="EMBL/GenBank/DDBJ databases">
        <title>Novel species in genus nocardia.</title>
        <authorList>
            <person name="Li F."/>
        </authorList>
    </citation>
    <scope>NUCLEOTIDE SEQUENCE</scope>
    <source>
        <strain evidence="2">CDC141</strain>
    </source>
</reference>
<dbReference type="PANTHER" id="PTHR48079">
    <property type="entry name" value="PROTEIN YEEZ"/>
    <property type="match status" value="1"/>
</dbReference>
<dbReference type="GO" id="GO:0005737">
    <property type="term" value="C:cytoplasm"/>
    <property type="evidence" value="ECO:0007669"/>
    <property type="project" value="TreeGrafter"/>
</dbReference>
<dbReference type="PANTHER" id="PTHR48079:SF6">
    <property type="entry name" value="NAD(P)-BINDING DOMAIN-CONTAINING PROTEIN-RELATED"/>
    <property type="match status" value="1"/>
</dbReference>
<evidence type="ECO:0000313" key="3">
    <source>
        <dbReference type="Proteomes" id="UP001139157"/>
    </source>
</evidence>
<dbReference type="SUPFAM" id="SSF51735">
    <property type="entry name" value="NAD(P)-binding Rossmann-fold domains"/>
    <property type="match status" value="1"/>
</dbReference>
<dbReference type="Gene3D" id="3.40.50.720">
    <property type="entry name" value="NAD(P)-binding Rossmann-like Domain"/>
    <property type="match status" value="1"/>
</dbReference>
<proteinExistence type="predicted"/>
<evidence type="ECO:0000259" key="1">
    <source>
        <dbReference type="Pfam" id="PF01370"/>
    </source>
</evidence>
<protein>
    <submittedName>
        <fullName evidence="2">NAD-dependent epimerase</fullName>
    </submittedName>
</protein>
<dbReference type="RefSeq" id="WP_251910751.1">
    <property type="nucleotide sequence ID" value="NZ_JAMRXG010000003.1"/>
</dbReference>
<feature type="domain" description="NAD-dependent epimerase/dehydratase" evidence="1">
    <location>
        <begin position="4"/>
        <end position="208"/>
    </location>
</feature>
<keyword evidence="3" id="KW-1185">Reference proteome</keyword>
<dbReference type="GO" id="GO:0004029">
    <property type="term" value="F:aldehyde dehydrogenase (NAD+) activity"/>
    <property type="evidence" value="ECO:0007669"/>
    <property type="project" value="TreeGrafter"/>
</dbReference>
<evidence type="ECO:0000313" key="2">
    <source>
        <dbReference type="EMBL" id="MCM6773696.1"/>
    </source>
</evidence>
<dbReference type="InterPro" id="IPR051783">
    <property type="entry name" value="NAD(P)-dependent_oxidoreduct"/>
</dbReference>
<gene>
    <name evidence="2" type="ORF">NDR86_09460</name>
</gene>
<name>A0A9X2IYA1_9NOCA</name>
<dbReference type="Pfam" id="PF01370">
    <property type="entry name" value="Epimerase"/>
    <property type="match status" value="1"/>
</dbReference>
<accession>A0A9X2IYA1</accession>
<dbReference type="EMBL" id="JAMRXG010000003">
    <property type="protein sequence ID" value="MCM6773696.1"/>
    <property type="molecule type" value="Genomic_DNA"/>
</dbReference>
<dbReference type="InterPro" id="IPR001509">
    <property type="entry name" value="Epimerase_deHydtase"/>
</dbReference>
<dbReference type="AlphaFoldDB" id="A0A9X2IYA1"/>
<dbReference type="Proteomes" id="UP001139157">
    <property type="component" value="Unassembled WGS sequence"/>
</dbReference>
<comment type="caution">
    <text evidence="2">The sequence shown here is derived from an EMBL/GenBank/DDBJ whole genome shotgun (WGS) entry which is preliminary data.</text>
</comment>
<organism evidence="2 3">
    <name type="scientific">Nocardia pulmonis</name>
    <dbReference type="NCBI Taxonomy" id="2951408"/>
    <lineage>
        <taxon>Bacteria</taxon>
        <taxon>Bacillati</taxon>
        <taxon>Actinomycetota</taxon>
        <taxon>Actinomycetes</taxon>
        <taxon>Mycobacteriales</taxon>
        <taxon>Nocardiaceae</taxon>
        <taxon>Nocardia</taxon>
    </lineage>
</organism>
<sequence length="330" mass="35479">MRFLILGGTSFLSRWTAREAVARGHEVICAARGRTGSVPVGARLVVVDRDRPGALAPLAGERFDAVIDVARAALGWVLDALDALADDARHWTFVSSISAYADTATPGQTIDAPLCEPIRDRTLEFAAEHYGGIKVASELAVRERLAERAFVVRPGLISGPDDRTDRFGYWPARFARGGPTVVPDAPQQPIQHIDVRDLAAWIVSAAETALVGTYDAIGPVTELESLLRECAELVGPPDLELVPIPPRTLTEADITPWSGPKSLPLWLPADHYGMVAHDPAPARAAGLRIRDSADTVGATLADERARGLDRPRLAGLTPDDERDLLRHLGG</sequence>